<keyword evidence="2" id="KW-0732">Signal</keyword>
<feature type="region of interest" description="Disordered" evidence="1">
    <location>
        <begin position="108"/>
        <end position="131"/>
    </location>
</feature>
<feature type="region of interest" description="Disordered" evidence="1">
    <location>
        <begin position="238"/>
        <end position="258"/>
    </location>
</feature>
<feature type="chain" id="PRO_5030825389" evidence="2">
    <location>
        <begin position="28"/>
        <end position="295"/>
    </location>
</feature>
<feature type="region of interest" description="Disordered" evidence="1">
    <location>
        <begin position="30"/>
        <end position="58"/>
    </location>
</feature>
<reference evidence="3" key="1">
    <citation type="submission" date="2021-01" db="EMBL/GenBank/DDBJ databases">
        <authorList>
            <person name="Corre E."/>
            <person name="Pelletier E."/>
            <person name="Niang G."/>
            <person name="Scheremetjew M."/>
            <person name="Finn R."/>
            <person name="Kale V."/>
            <person name="Holt S."/>
            <person name="Cochrane G."/>
            <person name="Meng A."/>
            <person name="Brown T."/>
            <person name="Cohen L."/>
        </authorList>
    </citation>
    <scope>NUCLEOTIDE SEQUENCE</scope>
    <source>
        <strain evidence="3">Isolate 1302-5</strain>
    </source>
</reference>
<organism evidence="3">
    <name type="scientific">Odontella aurita</name>
    <dbReference type="NCBI Taxonomy" id="265563"/>
    <lineage>
        <taxon>Eukaryota</taxon>
        <taxon>Sar</taxon>
        <taxon>Stramenopiles</taxon>
        <taxon>Ochrophyta</taxon>
        <taxon>Bacillariophyta</taxon>
        <taxon>Mediophyceae</taxon>
        <taxon>Biddulphiophycidae</taxon>
        <taxon>Eupodiscales</taxon>
        <taxon>Odontellaceae</taxon>
        <taxon>Odontella</taxon>
    </lineage>
</organism>
<dbReference type="EMBL" id="HBKQ01061308">
    <property type="protein sequence ID" value="CAE2288563.1"/>
    <property type="molecule type" value="Transcribed_RNA"/>
</dbReference>
<gene>
    <name evidence="3" type="ORF">OAUR00152_LOCUS41797</name>
</gene>
<evidence type="ECO:0000313" key="3">
    <source>
        <dbReference type="EMBL" id="CAE2288563.1"/>
    </source>
</evidence>
<feature type="signal peptide" evidence="2">
    <location>
        <begin position="1"/>
        <end position="27"/>
    </location>
</feature>
<feature type="compositionally biased region" description="Gly residues" evidence="1">
    <location>
        <begin position="115"/>
        <end position="131"/>
    </location>
</feature>
<evidence type="ECO:0000256" key="2">
    <source>
        <dbReference type="SAM" id="SignalP"/>
    </source>
</evidence>
<accession>A0A7S4KA78</accession>
<dbReference type="AlphaFoldDB" id="A0A7S4KA78"/>
<name>A0A7S4KA78_9STRA</name>
<evidence type="ECO:0000256" key="1">
    <source>
        <dbReference type="SAM" id="MobiDB-lite"/>
    </source>
</evidence>
<proteinExistence type="predicted"/>
<sequence>MTTRRRSLLPSVLLLLLALSAAPPSLARGTMGGGMGGDEEDDYGAASGASTQGRMRSSLSRVHWKIDPLVASEVRAAPGLTDEMSKHVVGILGRKGEPLHVRMRDRPVSAAKKSAGGGGGPAPYSGSGGGGPLRAVGSIGRLASLGRRVRTSWTSGPPSRPRNFRDEELLRTRYEEAQLHNYNRVEIEVTLPRVKSEAAGGKGGGALPSVVYTFPVGEGEVNPQGFVASGRGVVRVYPNGRKRGPARTAGEAAQDDGGVEVGRISMRSSAPPGLVDPAWAKGKKFFWKGRPAGKM</sequence>
<protein>
    <submittedName>
        <fullName evidence="3">Uncharacterized protein</fullName>
    </submittedName>
</protein>